<dbReference type="GO" id="GO:0016787">
    <property type="term" value="F:hydrolase activity"/>
    <property type="evidence" value="ECO:0007669"/>
    <property type="project" value="UniProtKB-KW"/>
</dbReference>
<dbReference type="AlphaFoldDB" id="A0AAN7APD6"/>
<dbReference type="PANTHER" id="PTHR37017">
    <property type="entry name" value="AB HYDROLASE-1 DOMAIN-CONTAINING PROTEIN-RELATED"/>
    <property type="match status" value="1"/>
</dbReference>
<dbReference type="Gene3D" id="3.40.50.1820">
    <property type="entry name" value="alpha/beta hydrolase"/>
    <property type="match status" value="1"/>
</dbReference>
<evidence type="ECO:0000313" key="2">
    <source>
        <dbReference type="EMBL" id="KAK4194498.1"/>
    </source>
</evidence>
<sequence length="264" mass="28759">MGPPQKPTVVHVNGAWHIPKSMTKLISALRALDYEVHCPRMTSVNGARPPNTSLNTDSELLRSYVSSLVEAGRDVVVLMHSYGGKVGTNALHGLSREVRSQKKLQGGIIQLIYICAFALGEGQSMAGLVADFGHEELMPLVFHIEEDGGLRFRDAKGPLIGDDLGESDEQEVQEYLNSLVPVWNGLCMKDTVTGPAAWKENPVAYVYCTKDNMVPLEYQKSLVANIEKDGRKVKTFTLETGHCPNVTATRELVGIIDGVIAGSK</sequence>
<name>A0AAN7APD6_9PEZI</name>
<accession>A0AAN7APD6</accession>
<proteinExistence type="predicted"/>
<reference evidence="2" key="1">
    <citation type="journal article" date="2023" name="Mol. Phylogenet. Evol.">
        <title>Genome-scale phylogeny and comparative genomics of the fungal order Sordariales.</title>
        <authorList>
            <person name="Hensen N."/>
            <person name="Bonometti L."/>
            <person name="Westerberg I."/>
            <person name="Brannstrom I.O."/>
            <person name="Guillou S."/>
            <person name="Cros-Aarteil S."/>
            <person name="Calhoun S."/>
            <person name="Haridas S."/>
            <person name="Kuo A."/>
            <person name="Mondo S."/>
            <person name="Pangilinan J."/>
            <person name="Riley R."/>
            <person name="LaButti K."/>
            <person name="Andreopoulos B."/>
            <person name="Lipzen A."/>
            <person name="Chen C."/>
            <person name="Yan M."/>
            <person name="Daum C."/>
            <person name="Ng V."/>
            <person name="Clum A."/>
            <person name="Steindorff A."/>
            <person name="Ohm R.A."/>
            <person name="Martin F."/>
            <person name="Silar P."/>
            <person name="Natvig D.O."/>
            <person name="Lalanne C."/>
            <person name="Gautier V."/>
            <person name="Ament-Velasquez S.L."/>
            <person name="Kruys A."/>
            <person name="Hutchinson M.I."/>
            <person name="Powell A.J."/>
            <person name="Barry K."/>
            <person name="Miller A.N."/>
            <person name="Grigoriev I.V."/>
            <person name="Debuchy R."/>
            <person name="Gladieux P."/>
            <person name="Hiltunen Thoren M."/>
            <person name="Johannesson H."/>
        </authorList>
    </citation>
    <scope>NUCLEOTIDE SEQUENCE</scope>
    <source>
        <strain evidence="2">CBS 315.58</strain>
    </source>
</reference>
<dbReference type="InterPro" id="IPR000073">
    <property type="entry name" value="AB_hydrolase_1"/>
</dbReference>
<dbReference type="EMBL" id="MU864057">
    <property type="protein sequence ID" value="KAK4194498.1"/>
    <property type="molecule type" value="Genomic_DNA"/>
</dbReference>
<dbReference type="Proteomes" id="UP001303160">
    <property type="component" value="Unassembled WGS sequence"/>
</dbReference>
<gene>
    <name evidence="2" type="ORF">QBC40DRAFT_319387</name>
</gene>
<evidence type="ECO:0000313" key="3">
    <source>
        <dbReference type="Proteomes" id="UP001303160"/>
    </source>
</evidence>
<protein>
    <submittedName>
        <fullName evidence="2">Alpha/beta hydrolase fold-1</fullName>
    </submittedName>
</protein>
<organism evidence="2 3">
    <name type="scientific">Triangularia verruculosa</name>
    <dbReference type="NCBI Taxonomy" id="2587418"/>
    <lineage>
        <taxon>Eukaryota</taxon>
        <taxon>Fungi</taxon>
        <taxon>Dikarya</taxon>
        <taxon>Ascomycota</taxon>
        <taxon>Pezizomycotina</taxon>
        <taxon>Sordariomycetes</taxon>
        <taxon>Sordariomycetidae</taxon>
        <taxon>Sordariales</taxon>
        <taxon>Podosporaceae</taxon>
        <taxon>Triangularia</taxon>
    </lineage>
</organism>
<dbReference type="InterPro" id="IPR029058">
    <property type="entry name" value="AB_hydrolase_fold"/>
</dbReference>
<keyword evidence="3" id="KW-1185">Reference proteome</keyword>
<dbReference type="InterPro" id="IPR052897">
    <property type="entry name" value="Sec-Metab_Biosynth_Hydrolase"/>
</dbReference>
<feature type="domain" description="AB hydrolase-1" evidence="1">
    <location>
        <begin position="9"/>
        <end position="253"/>
    </location>
</feature>
<dbReference type="Pfam" id="PF12697">
    <property type="entry name" value="Abhydrolase_6"/>
    <property type="match status" value="1"/>
</dbReference>
<evidence type="ECO:0000259" key="1">
    <source>
        <dbReference type="Pfam" id="PF12697"/>
    </source>
</evidence>
<comment type="caution">
    <text evidence="2">The sequence shown here is derived from an EMBL/GenBank/DDBJ whole genome shotgun (WGS) entry which is preliminary data.</text>
</comment>
<reference evidence="2" key="2">
    <citation type="submission" date="2023-05" db="EMBL/GenBank/DDBJ databases">
        <authorList>
            <consortium name="Lawrence Berkeley National Laboratory"/>
            <person name="Steindorff A."/>
            <person name="Hensen N."/>
            <person name="Bonometti L."/>
            <person name="Westerberg I."/>
            <person name="Brannstrom I.O."/>
            <person name="Guillou S."/>
            <person name="Cros-Aarteil S."/>
            <person name="Calhoun S."/>
            <person name="Haridas S."/>
            <person name="Kuo A."/>
            <person name="Mondo S."/>
            <person name="Pangilinan J."/>
            <person name="Riley R."/>
            <person name="Labutti K."/>
            <person name="Andreopoulos B."/>
            <person name="Lipzen A."/>
            <person name="Chen C."/>
            <person name="Yanf M."/>
            <person name="Daum C."/>
            <person name="Ng V."/>
            <person name="Clum A."/>
            <person name="Ohm R."/>
            <person name="Martin F."/>
            <person name="Silar P."/>
            <person name="Natvig D."/>
            <person name="Lalanne C."/>
            <person name="Gautier V."/>
            <person name="Ament-Velasquez S.L."/>
            <person name="Kruys A."/>
            <person name="Hutchinson M.I."/>
            <person name="Powell A.J."/>
            <person name="Barry K."/>
            <person name="Miller A.N."/>
            <person name="Grigoriev I.V."/>
            <person name="Debuchy R."/>
            <person name="Gladieux P."/>
            <person name="Thoren M.H."/>
            <person name="Johannesson H."/>
        </authorList>
    </citation>
    <scope>NUCLEOTIDE SEQUENCE</scope>
    <source>
        <strain evidence="2">CBS 315.58</strain>
    </source>
</reference>
<keyword evidence="2" id="KW-0378">Hydrolase</keyword>
<dbReference type="PANTHER" id="PTHR37017:SF10">
    <property type="entry name" value="AB HYDROLASE-1 DOMAIN-CONTAINING PROTEIN"/>
    <property type="match status" value="1"/>
</dbReference>
<dbReference type="SUPFAM" id="SSF53474">
    <property type="entry name" value="alpha/beta-Hydrolases"/>
    <property type="match status" value="1"/>
</dbReference>